<dbReference type="Gene3D" id="3.90.640.10">
    <property type="entry name" value="Actin, Chain A, domain 4"/>
    <property type="match status" value="1"/>
</dbReference>
<dbReference type="InterPro" id="IPR011990">
    <property type="entry name" value="TPR-like_helical_dom_sf"/>
</dbReference>
<evidence type="ECO:0000256" key="1">
    <source>
        <dbReference type="ARBA" id="ARBA00007381"/>
    </source>
</evidence>
<dbReference type="InterPro" id="IPR018181">
    <property type="entry name" value="Heat_shock_70_CS"/>
</dbReference>
<dbReference type="AlphaFoldDB" id="A0A345XYI8"/>
<evidence type="ECO:0000256" key="4">
    <source>
        <dbReference type="ARBA" id="ARBA00023016"/>
    </source>
</evidence>
<keyword evidence="9" id="KW-1185">Reference proteome</keyword>
<dbReference type="Gene3D" id="1.25.40.10">
    <property type="entry name" value="Tetratricopeptide repeat domain"/>
    <property type="match status" value="1"/>
</dbReference>
<evidence type="ECO:0000313" key="8">
    <source>
        <dbReference type="EMBL" id="AXK36704.1"/>
    </source>
</evidence>
<keyword evidence="2 6" id="KW-0547">Nucleotide-binding</keyword>
<organism evidence="8 9">
    <name type="scientific">Streptomyces armeniacus</name>
    <dbReference type="NCBI Taxonomy" id="83291"/>
    <lineage>
        <taxon>Bacteria</taxon>
        <taxon>Bacillati</taxon>
        <taxon>Actinomycetota</taxon>
        <taxon>Actinomycetes</taxon>
        <taxon>Kitasatosporales</taxon>
        <taxon>Streptomycetaceae</taxon>
        <taxon>Streptomyces</taxon>
    </lineage>
</organism>
<name>A0A345XYI8_9ACTN</name>
<dbReference type="InterPro" id="IPR013126">
    <property type="entry name" value="Hsp_70_fam"/>
</dbReference>
<evidence type="ECO:0008006" key="10">
    <source>
        <dbReference type="Google" id="ProtNLM"/>
    </source>
</evidence>
<dbReference type="PRINTS" id="PR00301">
    <property type="entry name" value="HEATSHOCK70"/>
</dbReference>
<keyword evidence="5" id="KW-0143">Chaperone</keyword>
<dbReference type="PANTHER" id="PTHR19375">
    <property type="entry name" value="HEAT SHOCK PROTEIN 70KDA"/>
    <property type="match status" value="1"/>
</dbReference>
<evidence type="ECO:0000256" key="5">
    <source>
        <dbReference type="ARBA" id="ARBA00023186"/>
    </source>
</evidence>
<dbReference type="PROSITE" id="PS01036">
    <property type="entry name" value="HSP70_3"/>
    <property type="match status" value="1"/>
</dbReference>
<dbReference type="KEGG" id="sarm:DVA86_33240"/>
<evidence type="ECO:0000256" key="6">
    <source>
        <dbReference type="RuleBase" id="RU003322"/>
    </source>
</evidence>
<dbReference type="EMBL" id="CP031320">
    <property type="protein sequence ID" value="AXK36704.1"/>
    <property type="molecule type" value="Genomic_DNA"/>
</dbReference>
<protein>
    <recommendedName>
        <fullName evidence="10">Hsp70 family protein</fullName>
    </recommendedName>
</protein>
<keyword evidence="3 6" id="KW-0067">ATP-binding</keyword>
<dbReference type="GO" id="GO:0005524">
    <property type="term" value="F:ATP binding"/>
    <property type="evidence" value="ECO:0007669"/>
    <property type="project" value="UniProtKB-KW"/>
</dbReference>
<dbReference type="Pfam" id="PF00012">
    <property type="entry name" value="HSP70"/>
    <property type="match status" value="1"/>
</dbReference>
<accession>A0A345XYI8</accession>
<dbReference type="GO" id="GO:0140662">
    <property type="term" value="F:ATP-dependent protein folding chaperone"/>
    <property type="evidence" value="ECO:0007669"/>
    <property type="project" value="InterPro"/>
</dbReference>
<feature type="compositionally biased region" description="Basic and acidic residues" evidence="7">
    <location>
        <begin position="418"/>
        <end position="430"/>
    </location>
</feature>
<dbReference type="InterPro" id="IPR043129">
    <property type="entry name" value="ATPase_NBD"/>
</dbReference>
<dbReference type="SUPFAM" id="SSF53067">
    <property type="entry name" value="Actin-like ATPase domain"/>
    <property type="match status" value="2"/>
</dbReference>
<evidence type="ECO:0000256" key="3">
    <source>
        <dbReference type="ARBA" id="ARBA00022840"/>
    </source>
</evidence>
<dbReference type="SUPFAM" id="SSF48452">
    <property type="entry name" value="TPR-like"/>
    <property type="match status" value="1"/>
</dbReference>
<reference evidence="8 9" key="1">
    <citation type="submission" date="2018-07" db="EMBL/GenBank/DDBJ databases">
        <title>Draft genome of the type strain Streptomyces armeniacus ATCC 15676.</title>
        <authorList>
            <person name="Labana P."/>
            <person name="Gosse J.T."/>
            <person name="Boddy C.N."/>
        </authorList>
    </citation>
    <scope>NUCLEOTIDE SEQUENCE [LARGE SCALE GENOMIC DNA]</scope>
    <source>
        <strain evidence="8 9">ATCC 15676</strain>
    </source>
</reference>
<feature type="region of interest" description="Disordered" evidence="7">
    <location>
        <begin position="27"/>
        <end position="85"/>
    </location>
</feature>
<keyword evidence="4" id="KW-0346">Stress response</keyword>
<feature type="compositionally biased region" description="Low complexity" evidence="7">
    <location>
        <begin position="55"/>
        <end position="69"/>
    </location>
</feature>
<dbReference type="FunFam" id="3.30.420.40:FF:000028">
    <property type="entry name" value="heat shock 70 kDa protein-like"/>
    <property type="match status" value="1"/>
</dbReference>
<evidence type="ECO:0000313" key="9">
    <source>
        <dbReference type="Proteomes" id="UP000254425"/>
    </source>
</evidence>
<dbReference type="Gene3D" id="3.30.420.40">
    <property type="match status" value="2"/>
</dbReference>
<dbReference type="Proteomes" id="UP000254425">
    <property type="component" value="Chromosome"/>
</dbReference>
<gene>
    <name evidence="8" type="ORF">DVA86_33240</name>
</gene>
<sequence length="643" mass="68164">MSSMAEEETLSLGIDLGSTGLRAAYAAPGGGGGTDGAVGRAPRTVEVPEGPWPWPLWEGRGPGAGTRTRAGARSRSQSRSHSPELPVAFGSLKNMLGDTRTVTVGGESVTPQEAVTRALRTVRERAEAEASRTVGQTVISVPARYESARRIALRDAAAAAGLEQVRLVTDSVAAVVGHTEKNSSSTVLVFGMGYGGFELGLVRSARGHFRALGYESGAAPAAPCGAAFDREILAAALHLARVHPELADTTRWDETDWQRLRTRAERAKEELAAAPGPASRAAVALTLDSGARMRMEIRRADFAAYLGPQLAPVRRSATALLDQTGLTVADVETVLLVGGSTAMPAVRALAEPLGDTCVAARPELLAYGAALHAEFLSRTPVAAPDDRGVPVVTDDALGADTDGPPLVATVRAGTAAKPSERTEPPGRPEPPDGPEPPEPSLAEARRLLAEGRTEDASAQLHQLVAEARTLLEEIDGAKTQAPWPSPPDPLPEPALPDAATAARNGTERDRPSPLAPAHALLEKRQYEQAVRASHAAWAEEPTHPDVFEGMIEVHCAAAMAEDGGGARFEDAERWLRCAYGHDATNTRIRDLLAERTYAHAVELHRQGEHREAVEALKKSLSWGPEHRASRDLLTRLTRRPGRA</sequence>
<feature type="compositionally biased region" description="Pro residues" evidence="7">
    <location>
        <begin position="483"/>
        <end position="494"/>
    </location>
</feature>
<evidence type="ECO:0000256" key="2">
    <source>
        <dbReference type="ARBA" id="ARBA00022741"/>
    </source>
</evidence>
<proteinExistence type="inferred from homology"/>
<evidence type="ECO:0000256" key="7">
    <source>
        <dbReference type="SAM" id="MobiDB-lite"/>
    </source>
</evidence>
<comment type="similarity">
    <text evidence="1 6">Belongs to the heat shock protein 70 family.</text>
</comment>
<feature type="region of interest" description="Disordered" evidence="7">
    <location>
        <begin position="392"/>
        <end position="440"/>
    </location>
</feature>
<feature type="region of interest" description="Disordered" evidence="7">
    <location>
        <begin position="478"/>
        <end position="513"/>
    </location>
</feature>